<dbReference type="Proteomes" id="UP000643672">
    <property type="component" value="Unassembled WGS sequence"/>
</dbReference>
<comment type="caution">
    <text evidence="1">The sequence shown here is derived from an EMBL/GenBank/DDBJ whole genome shotgun (WGS) entry which is preliminary data.</text>
</comment>
<dbReference type="AlphaFoldDB" id="A0A8H9CGM0"/>
<name>A0A8H9CGM0_9GAMM</name>
<organism evidence="1 2">
    <name type="scientific">Bathymodiolus thermophilus thioautotrophic gill symbiont</name>
    <dbReference type="NCBI Taxonomy" id="2360"/>
    <lineage>
        <taxon>Bacteria</taxon>
        <taxon>Pseudomonadati</taxon>
        <taxon>Pseudomonadota</taxon>
        <taxon>Gammaproteobacteria</taxon>
        <taxon>sulfur-oxidizing symbionts</taxon>
    </lineage>
</organism>
<proteinExistence type="predicted"/>
<evidence type="ECO:0000313" key="2">
    <source>
        <dbReference type="Proteomes" id="UP000643672"/>
    </source>
</evidence>
<sequence>MAIAHTNANCIKPIQEAVCDRGYAGAKEVLGVEIILPKNP</sequence>
<reference evidence="1 2" key="1">
    <citation type="submission" date="2020-05" db="EMBL/GenBank/DDBJ databases">
        <authorList>
            <person name="Petersen J."/>
            <person name="Sayavedra L."/>
        </authorList>
    </citation>
    <scope>NUCLEOTIDE SEQUENCE [LARGE SCALE GENOMIC DNA]</scope>
    <source>
        <strain evidence="1">B thermophilus SOXS</strain>
    </source>
</reference>
<evidence type="ECO:0000313" key="1">
    <source>
        <dbReference type="EMBL" id="CAB5505181.1"/>
    </source>
</evidence>
<dbReference type="EMBL" id="CAESAQ020000088">
    <property type="protein sequence ID" value="CAB5505181.1"/>
    <property type="molecule type" value="Genomic_DNA"/>
</dbReference>
<gene>
    <name evidence="1" type="ORF">THERMOS_2081</name>
</gene>
<keyword evidence="2" id="KW-1185">Reference proteome</keyword>
<accession>A0A8H9CGM0</accession>
<protein>
    <submittedName>
        <fullName evidence="1">Uncharacterized protein</fullName>
    </submittedName>
</protein>